<dbReference type="PANTHER" id="PTHR35690:SF1">
    <property type="entry name" value="OS01G0363500 PROTEIN"/>
    <property type="match status" value="1"/>
</dbReference>
<protein>
    <submittedName>
        <fullName evidence="1">G5585 protein</fullName>
    </submittedName>
</protein>
<evidence type="ECO:0000313" key="1">
    <source>
        <dbReference type="EMBL" id="CAL5223121.1"/>
    </source>
</evidence>
<dbReference type="EMBL" id="CAXHTA020000008">
    <property type="protein sequence ID" value="CAL5223121.1"/>
    <property type="molecule type" value="Genomic_DNA"/>
</dbReference>
<name>A0ABP1FUJ2_9CHLO</name>
<dbReference type="Proteomes" id="UP001497392">
    <property type="component" value="Unassembled WGS sequence"/>
</dbReference>
<accession>A0ABP1FUJ2</accession>
<organism evidence="1 2">
    <name type="scientific">Coccomyxa viridis</name>
    <dbReference type="NCBI Taxonomy" id="1274662"/>
    <lineage>
        <taxon>Eukaryota</taxon>
        <taxon>Viridiplantae</taxon>
        <taxon>Chlorophyta</taxon>
        <taxon>core chlorophytes</taxon>
        <taxon>Trebouxiophyceae</taxon>
        <taxon>Trebouxiophyceae incertae sedis</taxon>
        <taxon>Coccomyxaceae</taxon>
        <taxon>Coccomyxa</taxon>
    </lineage>
</organism>
<reference evidence="1 2" key="1">
    <citation type="submission" date="2024-06" db="EMBL/GenBank/DDBJ databases">
        <authorList>
            <person name="Kraege A."/>
            <person name="Thomma B."/>
        </authorList>
    </citation>
    <scope>NUCLEOTIDE SEQUENCE [LARGE SCALE GENOMIC DNA]</scope>
</reference>
<sequence length="234" mass="25991">MQFNIPFPDCKMRVDPVQGPSSKYIHTTPFRRLPAQTRLCRRIERKRAALASAERSGTSAELHTDAGPANAQTIATEALLLDAATSKKQRPNDVLAALSTLEDQHKSRRDVPDMLPTLAGPWRLVFSGPNKLAFLSYIPVDEDFIINTADSSLALESDLGPFRAKFKGSYKWRADSNEMDFAFTLAQVDFLGRQIWQKEVGFSQKTYSFFWASSAIACARSSGGTLTLLKALRS</sequence>
<dbReference type="PANTHER" id="PTHR35690">
    <property type="entry name" value="OS01G0363500 PROTEIN"/>
    <property type="match status" value="1"/>
</dbReference>
<proteinExistence type="predicted"/>
<gene>
    <name evidence="1" type="primary">g5585</name>
    <name evidence="1" type="ORF">VP750_LOCUS4780</name>
</gene>
<comment type="caution">
    <text evidence="1">The sequence shown here is derived from an EMBL/GenBank/DDBJ whole genome shotgun (WGS) entry which is preliminary data.</text>
</comment>
<evidence type="ECO:0000313" key="2">
    <source>
        <dbReference type="Proteomes" id="UP001497392"/>
    </source>
</evidence>
<keyword evidence="2" id="KW-1185">Reference proteome</keyword>